<dbReference type="InterPro" id="IPR051317">
    <property type="entry name" value="Gfo/Idh/MocA_oxidoreduct"/>
</dbReference>
<dbReference type="SUPFAM" id="SSF51735">
    <property type="entry name" value="NAD(P)-binding Rossmann-fold domains"/>
    <property type="match status" value="1"/>
</dbReference>
<sequence>MTYGTTIRTGLIGYGLAGRAFHAPLIAAVEGLDLVAIASLRAEEIARDWPAARTADANTIIADPDIDLVVIATPNPTHAPLACAAIAADKHVVIDKPLALDVGEGAVVAALAADRGRVLGVFHNRRWDGDFLTVRHLLDDRALGTVQLYEARWDRFRPAIKPGWREQPGPGSGLLADLGPHLIDQALLLFGAPQAITADVLAQRDAAQVDDYFELTLDYGPMRAILSASTLAAAPRPRFAVHGTGGSLVKYGLDPQEAWLRAGKRPADPGYGEDDPALYATRTDATGTATRVPTARGDYRAFYAGIVRAIEEGAPPPVAPADAIDALRLIEIARESAAQGRRLALA</sequence>
<dbReference type="Pfam" id="PF02894">
    <property type="entry name" value="GFO_IDH_MocA_C"/>
    <property type="match status" value="1"/>
</dbReference>
<name>A0A397P9G0_9SPHN</name>
<reference evidence="5 6" key="1">
    <citation type="submission" date="2018-08" db="EMBL/GenBank/DDBJ databases">
        <title>Genomic Encyclopedia of Type Strains, Phase IV (KMG-IV): sequencing the most valuable type-strain genomes for metagenomic binning, comparative biology and taxonomic classification.</title>
        <authorList>
            <person name="Goeker M."/>
        </authorList>
    </citation>
    <scope>NUCLEOTIDE SEQUENCE [LARGE SCALE GENOMIC DNA]</scope>
    <source>
        <strain evidence="5 6">DSM 25527</strain>
    </source>
</reference>
<gene>
    <name evidence="5" type="ORF">DFR49_2056</name>
</gene>
<dbReference type="Pfam" id="PF01408">
    <property type="entry name" value="GFO_IDH_MocA"/>
    <property type="match status" value="1"/>
</dbReference>
<comment type="caution">
    <text evidence="5">The sequence shown here is derived from an EMBL/GenBank/DDBJ whole genome shotgun (WGS) entry which is preliminary data.</text>
</comment>
<evidence type="ECO:0000259" key="3">
    <source>
        <dbReference type="Pfam" id="PF01408"/>
    </source>
</evidence>
<comment type="similarity">
    <text evidence="1">Belongs to the Gfo/Idh/MocA family.</text>
</comment>
<dbReference type="InterPro" id="IPR000683">
    <property type="entry name" value="Gfo/Idh/MocA-like_OxRdtase_N"/>
</dbReference>
<accession>A0A397P9G0</accession>
<proteinExistence type="inferred from homology"/>
<dbReference type="SUPFAM" id="SSF55347">
    <property type="entry name" value="Glyceraldehyde-3-phosphate dehydrogenase-like, C-terminal domain"/>
    <property type="match status" value="1"/>
</dbReference>
<dbReference type="OrthoDB" id="9792935at2"/>
<dbReference type="Proteomes" id="UP000266568">
    <property type="component" value="Unassembled WGS sequence"/>
</dbReference>
<dbReference type="AlphaFoldDB" id="A0A397P9G0"/>
<keyword evidence="2" id="KW-0560">Oxidoreductase</keyword>
<evidence type="ECO:0000313" key="5">
    <source>
        <dbReference type="EMBL" id="RIA43827.1"/>
    </source>
</evidence>
<dbReference type="GO" id="GO:0016491">
    <property type="term" value="F:oxidoreductase activity"/>
    <property type="evidence" value="ECO:0007669"/>
    <property type="project" value="UniProtKB-KW"/>
</dbReference>
<dbReference type="GO" id="GO:0000166">
    <property type="term" value="F:nucleotide binding"/>
    <property type="evidence" value="ECO:0007669"/>
    <property type="project" value="InterPro"/>
</dbReference>
<feature type="domain" description="Gfo/Idh/MocA-like oxidoreductase C-terminal" evidence="4">
    <location>
        <begin position="136"/>
        <end position="344"/>
    </location>
</feature>
<dbReference type="InterPro" id="IPR036291">
    <property type="entry name" value="NAD(P)-bd_dom_sf"/>
</dbReference>
<evidence type="ECO:0000256" key="2">
    <source>
        <dbReference type="ARBA" id="ARBA00023002"/>
    </source>
</evidence>
<keyword evidence="6" id="KW-1185">Reference proteome</keyword>
<protein>
    <submittedName>
        <fullName evidence="5">Scyllo-inositol 2-dehydrogenase (NADP+)</fullName>
    </submittedName>
</protein>
<dbReference type="Gene3D" id="3.40.50.720">
    <property type="entry name" value="NAD(P)-binding Rossmann-like Domain"/>
    <property type="match status" value="1"/>
</dbReference>
<organism evidence="5 6">
    <name type="scientific">Hephaestia caeni</name>
    <dbReference type="NCBI Taxonomy" id="645617"/>
    <lineage>
        <taxon>Bacteria</taxon>
        <taxon>Pseudomonadati</taxon>
        <taxon>Pseudomonadota</taxon>
        <taxon>Alphaproteobacteria</taxon>
        <taxon>Sphingomonadales</taxon>
        <taxon>Sphingomonadaceae</taxon>
        <taxon>Hephaestia</taxon>
    </lineage>
</organism>
<dbReference type="NCBIfam" id="NF008607">
    <property type="entry name" value="PRK11579.1"/>
    <property type="match status" value="1"/>
</dbReference>
<dbReference type="Gene3D" id="3.30.360.10">
    <property type="entry name" value="Dihydrodipicolinate Reductase, domain 2"/>
    <property type="match status" value="1"/>
</dbReference>
<dbReference type="PANTHER" id="PTHR43708">
    <property type="entry name" value="CONSERVED EXPRESSED OXIDOREDUCTASE (EUROFUNG)"/>
    <property type="match status" value="1"/>
</dbReference>
<evidence type="ECO:0000313" key="6">
    <source>
        <dbReference type="Proteomes" id="UP000266568"/>
    </source>
</evidence>
<feature type="domain" description="Gfo/Idh/MocA-like oxidoreductase N-terminal" evidence="3">
    <location>
        <begin position="7"/>
        <end position="123"/>
    </location>
</feature>
<dbReference type="PANTHER" id="PTHR43708:SF5">
    <property type="entry name" value="CONSERVED EXPRESSED OXIDOREDUCTASE (EUROFUNG)-RELATED"/>
    <property type="match status" value="1"/>
</dbReference>
<dbReference type="RefSeq" id="WP_119035632.1">
    <property type="nucleotide sequence ID" value="NZ_QXDC01000003.1"/>
</dbReference>
<dbReference type="EMBL" id="QXDC01000003">
    <property type="protein sequence ID" value="RIA43827.1"/>
    <property type="molecule type" value="Genomic_DNA"/>
</dbReference>
<evidence type="ECO:0000256" key="1">
    <source>
        <dbReference type="ARBA" id="ARBA00010928"/>
    </source>
</evidence>
<dbReference type="InterPro" id="IPR004104">
    <property type="entry name" value="Gfo/Idh/MocA-like_OxRdtase_C"/>
</dbReference>
<evidence type="ECO:0000259" key="4">
    <source>
        <dbReference type="Pfam" id="PF02894"/>
    </source>
</evidence>